<dbReference type="SUPFAM" id="SSF52009">
    <property type="entry name" value="Phosphohistidine domain"/>
    <property type="match status" value="1"/>
</dbReference>
<dbReference type="InterPro" id="IPR008279">
    <property type="entry name" value="PEP-util_enz_mobile_dom"/>
</dbReference>
<proteinExistence type="predicted"/>
<dbReference type="AlphaFoldDB" id="A0A1I3NK34"/>
<dbReference type="PANTHER" id="PTHR43615">
    <property type="entry name" value="PHOSPHOENOLPYRUVATE SYNTHASE-RELATED"/>
    <property type="match status" value="1"/>
</dbReference>
<name>A0A1I3NK34_9ACTN</name>
<evidence type="ECO:0000313" key="3">
    <source>
        <dbReference type="Proteomes" id="UP000198649"/>
    </source>
</evidence>
<dbReference type="GO" id="GO:0016301">
    <property type="term" value="F:kinase activity"/>
    <property type="evidence" value="ECO:0007669"/>
    <property type="project" value="UniProtKB-KW"/>
</dbReference>
<dbReference type="OrthoDB" id="9765468at2"/>
<dbReference type="Pfam" id="PF00391">
    <property type="entry name" value="PEP-utilizers"/>
    <property type="match status" value="1"/>
</dbReference>
<evidence type="ECO:0000313" key="2">
    <source>
        <dbReference type="EMBL" id="SFJ09532.1"/>
    </source>
</evidence>
<dbReference type="RefSeq" id="WP_091116338.1">
    <property type="nucleotide sequence ID" value="NZ_BKAF01000022.1"/>
</dbReference>
<dbReference type="NCBIfam" id="NF006152">
    <property type="entry name" value="PRK08296.1-4"/>
    <property type="match status" value="1"/>
</dbReference>
<keyword evidence="2" id="KW-0418">Kinase</keyword>
<dbReference type="InterPro" id="IPR051549">
    <property type="entry name" value="PEP_Utilizing_Enz"/>
</dbReference>
<dbReference type="STRING" id="1005945.SAMN05216561_11828"/>
<dbReference type="Proteomes" id="UP000198649">
    <property type="component" value="Unassembled WGS sequence"/>
</dbReference>
<dbReference type="PANTHER" id="PTHR43615:SF1">
    <property type="entry name" value="PPDK_N DOMAIN-CONTAINING PROTEIN"/>
    <property type="match status" value="1"/>
</dbReference>
<dbReference type="Gene3D" id="3.50.30.10">
    <property type="entry name" value="Phosphohistidine domain"/>
    <property type="match status" value="1"/>
</dbReference>
<protein>
    <submittedName>
        <fullName evidence="2">Pyruvate, water dikinase</fullName>
    </submittedName>
</protein>
<keyword evidence="2" id="KW-0670">Pyruvate</keyword>
<keyword evidence="3" id="KW-1185">Reference proteome</keyword>
<organism evidence="2 3">
    <name type="scientific">Nocardioides psychrotolerans</name>
    <dbReference type="NCBI Taxonomy" id="1005945"/>
    <lineage>
        <taxon>Bacteria</taxon>
        <taxon>Bacillati</taxon>
        <taxon>Actinomycetota</taxon>
        <taxon>Actinomycetes</taxon>
        <taxon>Propionibacteriales</taxon>
        <taxon>Nocardioidaceae</taxon>
        <taxon>Nocardioides</taxon>
    </lineage>
</organism>
<gene>
    <name evidence="2" type="ORF">SAMN05216561_11828</name>
</gene>
<keyword evidence="2" id="KW-0808">Transferase</keyword>
<dbReference type="NCBIfam" id="NF006153">
    <property type="entry name" value="PRK08296.1-5"/>
    <property type="match status" value="1"/>
</dbReference>
<reference evidence="2 3" key="1">
    <citation type="submission" date="2016-10" db="EMBL/GenBank/DDBJ databases">
        <authorList>
            <person name="de Groot N.N."/>
        </authorList>
    </citation>
    <scope>NUCLEOTIDE SEQUENCE [LARGE SCALE GENOMIC DNA]</scope>
    <source>
        <strain evidence="2 3">CGMCC 1.11156</strain>
    </source>
</reference>
<accession>A0A1I3NK34</accession>
<dbReference type="InterPro" id="IPR036637">
    <property type="entry name" value="Phosphohistidine_dom_sf"/>
</dbReference>
<dbReference type="NCBIfam" id="NF006150">
    <property type="entry name" value="PRK08296.1-2"/>
    <property type="match status" value="1"/>
</dbReference>
<dbReference type="NCBIfam" id="NF006151">
    <property type="entry name" value="PRK08296.1-3"/>
    <property type="match status" value="1"/>
</dbReference>
<feature type="domain" description="PEP-utilising enzyme mobile" evidence="1">
    <location>
        <begin position="526"/>
        <end position="597"/>
    </location>
</feature>
<evidence type="ECO:0000259" key="1">
    <source>
        <dbReference type="Pfam" id="PF00391"/>
    </source>
</evidence>
<dbReference type="EMBL" id="FOQG01000018">
    <property type="protein sequence ID" value="SFJ09532.1"/>
    <property type="molecule type" value="Genomic_DNA"/>
</dbReference>
<sequence length="603" mass="67401">MADRFSSPFDIEAPAGAEGWQNLYSYSAVFSEERRDYEDGGFWFHDGVHWPEALTPWDAGVFEVAIASLGQYNTRHYLVPPAYGVDFRILNGYVFLSPVPAPEADIEGRVPHFMERAGFYFANWDRLYDDWLVKVRCLVQQISELDFSPLPQMEDLEVITSGAGRGSGDRLLSTYHRLLDHVLTLWQYHFEFLNLGYAAYLDFFGFCKAAFPSIPDLAIAKMVAGVDVDLFKPDDHLKSLARLAVSSGVDDRFNGASPKEVWAALATDEQGQAWIAEWDKAAEPWFNFSTGSGFYHSDKIWIQNVEVPLGYITDYIVKVKEGVDLNRPIEALHTERDRVVSEYRELLASDEDRETFDAKLGLSRTVFPYVENHNFYVEHWAHSVIWRKMRELGEVLKAAGFLAETDDVFMFRRSELFDVLFDLYAGWSVGAPSRGPSYWPKEIERRHAVHEMLRGWSPPPALGIPPEVVTEPFTVMLWGITSDSVAAWLSSGEEGEEGVLSGFAASPGLVEGPARVIFSADQISEIQDGEILVAPLTAPSWAPIFGKIKATVTDVGGMMSHAAIVCREYGLPAVTGTAFGTKTIKTGQMLRVDGNTGKVTVLD</sequence>